<dbReference type="Pfam" id="PF06738">
    <property type="entry name" value="ThrE"/>
    <property type="match status" value="1"/>
</dbReference>
<dbReference type="PANTHER" id="PTHR31082:SF4">
    <property type="entry name" value="PHEROMONE-REGULATED MEMBRANE PROTEIN 10"/>
    <property type="match status" value="1"/>
</dbReference>
<keyword evidence="2" id="KW-0812">Transmembrane</keyword>
<dbReference type="GeneID" id="54553334"/>
<feature type="domain" description="Threonine/serine exporter-like N-terminal" evidence="3">
    <location>
        <begin position="1"/>
        <end position="222"/>
    </location>
</feature>
<comment type="similarity">
    <text evidence="1">Belongs to the ThrE exporter (TC 2.A.79) family.</text>
</comment>
<accession>A0A6A6JVC4</accession>
<evidence type="ECO:0000313" key="4">
    <source>
        <dbReference type="EMBL" id="KAF2279768.1"/>
    </source>
</evidence>
<dbReference type="AlphaFoldDB" id="A0A6A6JVC4"/>
<gene>
    <name evidence="4" type="ORF">EI97DRAFT_448420</name>
</gene>
<feature type="transmembrane region" description="Helical" evidence="2">
    <location>
        <begin position="246"/>
        <end position="263"/>
    </location>
</feature>
<feature type="transmembrane region" description="Helical" evidence="2">
    <location>
        <begin position="110"/>
        <end position="129"/>
    </location>
</feature>
<dbReference type="OrthoDB" id="413008at2759"/>
<keyword evidence="5" id="KW-1185">Reference proteome</keyword>
<feature type="transmembrane region" description="Helical" evidence="2">
    <location>
        <begin position="169"/>
        <end position="191"/>
    </location>
</feature>
<feature type="transmembrane region" description="Helical" evidence="2">
    <location>
        <begin position="141"/>
        <end position="157"/>
    </location>
</feature>
<reference evidence="4" key="1">
    <citation type="journal article" date="2020" name="Stud. Mycol.">
        <title>101 Dothideomycetes genomes: a test case for predicting lifestyles and emergence of pathogens.</title>
        <authorList>
            <person name="Haridas S."/>
            <person name="Albert R."/>
            <person name="Binder M."/>
            <person name="Bloem J."/>
            <person name="Labutti K."/>
            <person name="Salamov A."/>
            <person name="Andreopoulos B."/>
            <person name="Baker S."/>
            <person name="Barry K."/>
            <person name="Bills G."/>
            <person name="Bluhm B."/>
            <person name="Cannon C."/>
            <person name="Castanera R."/>
            <person name="Culley D."/>
            <person name="Daum C."/>
            <person name="Ezra D."/>
            <person name="Gonzalez J."/>
            <person name="Henrissat B."/>
            <person name="Kuo A."/>
            <person name="Liang C."/>
            <person name="Lipzen A."/>
            <person name="Lutzoni F."/>
            <person name="Magnuson J."/>
            <person name="Mondo S."/>
            <person name="Nolan M."/>
            <person name="Ohm R."/>
            <person name="Pangilinan J."/>
            <person name="Park H.-J."/>
            <person name="Ramirez L."/>
            <person name="Alfaro M."/>
            <person name="Sun H."/>
            <person name="Tritt A."/>
            <person name="Yoshinaga Y."/>
            <person name="Zwiers L.-H."/>
            <person name="Turgeon B."/>
            <person name="Goodwin S."/>
            <person name="Spatafora J."/>
            <person name="Crous P."/>
            <person name="Grigoriev I."/>
        </authorList>
    </citation>
    <scope>NUCLEOTIDE SEQUENCE</scope>
    <source>
        <strain evidence="4">CBS 379.55</strain>
    </source>
</reference>
<dbReference type="EMBL" id="ML986486">
    <property type="protein sequence ID" value="KAF2279768.1"/>
    <property type="molecule type" value="Genomic_DNA"/>
</dbReference>
<dbReference type="GO" id="GO:0022857">
    <property type="term" value="F:transmembrane transporter activity"/>
    <property type="evidence" value="ECO:0007669"/>
    <property type="project" value="InterPro"/>
</dbReference>
<feature type="transmembrane region" description="Helical" evidence="2">
    <location>
        <begin position="301"/>
        <end position="320"/>
    </location>
</feature>
<feature type="transmembrane region" description="Helical" evidence="2">
    <location>
        <begin position="86"/>
        <end position="104"/>
    </location>
</feature>
<organism evidence="4 5">
    <name type="scientific">Westerdykella ornata</name>
    <dbReference type="NCBI Taxonomy" id="318751"/>
    <lineage>
        <taxon>Eukaryota</taxon>
        <taxon>Fungi</taxon>
        <taxon>Dikarya</taxon>
        <taxon>Ascomycota</taxon>
        <taxon>Pezizomycotina</taxon>
        <taxon>Dothideomycetes</taxon>
        <taxon>Pleosporomycetidae</taxon>
        <taxon>Pleosporales</taxon>
        <taxon>Sporormiaceae</taxon>
        <taxon>Westerdykella</taxon>
    </lineage>
</organism>
<protein>
    <submittedName>
        <fullName evidence="4">DUF1212-domain-containing protein</fullName>
    </submittedName>
</protein>
<dbReference type="RefSeq" id="XP_033657307.1">
    <property type="nucleotide sequence ID" value="XM_033800159.1"/>
</dbReference>
<evidence type="ECO:0000259" key="3">
    <source>
        <dbReference type="Pfam" id="PF06738"/>
    </source>
</evidence>
<name>A0A6A6JVC4_WESOR</name>
<proteinExistence type="inferred from homology"/>
<feature type="transmembrane region" description="Helical" evidence="2">
    <location>
        <begin position="367"/>
        <end position="389"/>
    </location>
</feature>
<keyword evidence="2" id="KW-0472">Membrane</keyword>
<dbReference type="InterPro" id="IPR010619">
    <property type="entry name" value="ThrE-like_N"/>
</dbReference>
<feature type="transmembrane region" description="Helical" evidence="2">
    <location>
        <begin position="203"/>
        <end position="226"/>
    </location>
</feature>
<dbReference type="InterPro" id="IPR051361">
    <property type="entry name" value="ThrE/Ser_Exporter"/>
</dbReference>
<evidence type="ECO:0000313" key="5">
    <source>
        <dbReference type="Proteomes" id="UP000800097"/>
    </source>
</evidence>
<evidence type="ECO:0000256" key="2">
    <source>
        <dbReference type="SAM" id="Phobius"/>
    </source>
</evidence>
<dbReference type="PANTHER" id="PTHR31082">
    <property type="entry name" value="PHEROMONE-REGULATED MEMBRANE PROTEIN 10"/>
    <property type="match status" value="1"/>
</dbReference>
<evidence type="ECO:0000256" key="1">
    <source>
        <dbReference type="ARBA" id="ARBA00034125"/>
    </source>
</evidence>
<sequence length="405" mass="43958">MEQAAESLEIKSQFLYMPNCMIMAFDDPSTHTSEVRLIRTSQGVELDKLLDVYQIYKAVSFGDMPLEEATELLEEIIQRKAHFNRWLRVFFYGLASATVGPFAFEARPIEMPACFALGCSLGFLQLIVVPHNELMGNMFEIIAAFLTSFVSRALGSIQSRGHEVFCFSAMAQSSIALILPGYIVLCASLELQARQMVPGSVRMVYALIYSFILGFGIMLGSAVFGSIYQDATSATRCENPLSNNSAWNYLFVFLFSICLTIINQARLKQMPTMVGIAMIGYAVSFNTAKYVRGNSQVSSTVGAFAIGVTTAMIPAIFVQVPSGLSVSGSLVSGIISADQMTRNATGSTIVSGADAETPLVNNVALKVGFSVIQVAIGITVGLFVAALVTNPFGRRRRKRTPLAQL</sequence>
<dbReference type="Proteomes" id="UP000800097">
    <property type="component" value="Unassembled WGS sequence"/>
</dbReference>
<keyword evidence="2" id="KW-1133">Transmembrane helix</keyword>